<dbReference type="Pfam" id="PF20052">
    <property type="entry name" value="GAP1-C"/>
    <property type="match status" value="1"/>
</dbReference>
<protein>
    <submittedName>
        <fullName evidence="4">Uncharacterized protein</fullName>
    </submittedName>
</protein>
<sequence length="797" mass="86463">MDGHFETLVYTDCRPGEGLRGSAGLQFQARSSDAVAAAETLVKDHLLYEPPARWMADRRPVEQYPRSFGHLSASGYLATAAGRYLGREANGVREGNQLTHAIVTTDPESYRGLRPAQLFGAGFWSSAPAATTRSDPVSVGPAAGIRTPADAKAFVLDQPNGPGMLLALVAALEKAGRPGAGRVLLVGDDVERIVAWLVAGTLLLPQSRALELGFKIYSNDPARSSAPVVAVHPDFAGAAARLGNQLGYLVFDLPEHRHSDVGVSETARRWVELFLAHDPRDVVDALDVAAESGIQDEEAATALGLAAIMHEEPAARHAETIVGWLRRGPRRLRDAYAADLADLFADMPERWSRRVLQLLDEVACDGLLPGKAADVRVALLLKDVEEAIGGGTVTADRPAALPADEWGPDRDADAHELLAEAIRAPDLPGRAVEALLRVARRYGVGLHPVALGAAAAELARYLADTPDLMEPDNWPHGAEVEELLLTELRNRVLRGGDAPALVGDAWGDWLLARRPALRPELCAAALGAAVRHSADRTALVRAELSEVSEDRSAFTRRTIDLFSQSGVKAAEIRLILEFAPEGTHPFATLFRGLSEIVAGDGPVSAEQLSLCRRLVERGLLKPDRSLRNTLERDTGLTGTLTGLRTEPAADLIRDLLDELARTPGRLIAPRLADVVASLLGVRAFRPLERVFDNHPELLKPYLRGLVEALTKRAQPALAATAFQLISGRLHENAAYRRVVGKALDQWLMRERPDRIEEMTAQLSAVLGAQWTDALQKYVDSIAGRRRIYQMTHLFRSR</sequence>
<evidence type="ECO:0000259" key="3">
    <source>
        <dbReference type="Pfam" id="PF20052"/>
    </source>
</evidence>
<dbReference type="RefSeq" id="WP_306828087.1">
    <property type="nucleotide sequence ID" value="NZ_JAUSRA010000001.1"/>
</dbReference>
<dbReference type="InterPro" id="IPR045402">
    <property type="entry name" value="GAP1-N2"/>
</dbReference>
<proteinExistence type="predicted"/>
<evidence type="ECO:0000313" key="5">
    <source>
        <dbReference type="Proteomes" id="UP001240984"/>
    </source>
</evidence>
<evidence type="ECO:0000313" key="4">
    <source>
        <dbReference type="EMBL" id="MDP9793129.1"/>
    </source>
</evidence>
<gene>
    <name evidence="4" type="ORF">J2S43_001641</name>
</gene>
<keyword evidence="5" id="KW-1185">Reference proteome</keyword>
<name>A0ABT9MP16_9ACTN</name>
<organism evidence="4 5">
    <name type="scientific">Catenuloplanes nepalensis</name>
    <dbReference type="NCBI Taxonomy" id="587533"/>
    <lineage>
        <taxon>Bacteria</taxon>
        <taxon>Bacillati</taxon>
        <taxon>Actinomycetota</taxon>
        <taxon>Actinomycetes</taxon>
        <taxon>Micromonosporales</taxon>
        <taxon>Micromonosporaceae</taxon>
        <taxon>Catenuloplanes</taxon>
    </lineage>
</organism>
<evidence type="ECO:0000259" key="1">
    <source>
        <dbReference type="Pfam" id="PF20013"/>
    </source>
</evidence>
<dbReference type="Pfam" id="PF20014">
    <property type="entry name" value="GAP1-M"/>
    <property type="match status" value="1"/>
</dbReference>
<dbReference type="InterPro" id="IPR049532">
    <property type="entry name" value="GAP1-like_C"/>
</dbReference>
<comment type="caution">
    <text evidence="4">The sequence shown here is derived from an EMBL/GenBank/DDBJ whole genome shotgun (WGS) entry which is preliminary data.</text>
</comment>
<feature type="domain" description="GTPase-associated protein 1-like C-terminal" evidence="3">
    <location>
        <begin position="274"/>
        <end position="772"/>
    </location>
</feature>
<dbReference type="Proteomes" id="UP001240984">
    <property type="component" value="Unassembled WGS sequence"/>
</dbReference>
<feature type="domain" description="GTPase-associated protein 1 middle" evidence="2">
    <location>
        <begin position="162"/>
        <end position="254"/>
    </location>
</feature>
<reference evidence="4 5" key="1">
    <citation type="submission" date="2023-07" db="EMBL/GenBank/DDBJ databases">
        <title>Sequencing the genomes of 1000 actinobacteria strains.</title>
        <authorList>
            <person name="Klenk H.-P."/>
        </authorList>
    </citation>
    <scope>NUCLEOTIDE SEQUENCE [LARGE SCALE GENOMIC DNA]</scope>
    <source>
        <strain evidence="4 5">DSM 44710</strain>
    </source>
</reference>
<dbReference type="InterPro" id="IPR045401">
    <property type="entry name" value="GAP1-M"/>
</dbReference>
<feature type="domain" description="GTPase-associated protein 1 N-terminal" evidence="1">
    <location>
        <begin position="5"/>
        <end position="132"/>
    </location>
</feature>
<dbReference type="EMBL" id="JAUSRA010000001">
    <property type="protein sequence ID" value="MDP9793129.1"/>
    <property type="molecule type" value="Genomic_DNA"/>
</dbReference>
<accession>A0ABT9MP16</accession>
<dbReference type="Pfam" id="PF20013">
    <property type="entry name" value="GAP1-N2"/>
    <property type="match status" value="1"/>
</dbReference>
<evidence type="ECO:0000259" key="2">
    <source>
        <dbReference type="Pfam" id="PF20014"/>
    </source>
</evidence>